<protein>
    <submittedName>
        <fullName evidence="2">Uncharacterized protein</fullName>
    </submittedName>
</protein>
<proteinExistence type="predicted"/>
<keyword evidence="3" id="KW-1185">Reference proteome</keyword>
<evidence type="ECO:0000256" key="1">
    <source>
        <dbReference type="SAM" id="MobiDB-lite"/>
    </source>
</evidence>
<feature type="region of interest" description="Disordered" evidence="1">
    <location>
        <begin position="80"/>
        <end position="156"/>
    </location>
</feature>
<dbReference type="Proteomes" id="UP001176941">
    <property type="component" value="Chromosome 19"/>
</dbReference>
<evidence type="ECO:0000313" key="2">
    <source>
        <dbReference type="EMBL" id="CAI9159816.1"/>
    </source>
</evidence>
<gene>
    <name evidence="2" type="ORF">MRATA1EN1_LOCUS8778</name>
</gene>
<accession>A0ABN8YGV9</accession>
<feature type="compositionally biased region" description="Basic and acidic residues" evidence="1">
    <location>
        <begin position="87"/>
        <end position="96"/>
    </location>
</feature>
<dbReference type="EMBL" id="OX459955">
    <property type="protein sequence ID" value="CAI9159816.1"/>
    <property type="molecule type" value="Genomic_DNA"/>
</dbReference>
<reference evidence="2" key="1">
    <citation type="submission" date="2023-04" db="EMBL/GenBank/DDBJ databases">
        <authorList>
            <consortium name="ELIXIR-Norway"/>
        </authorList>
    </citation>
    <scope>NUCLEOTIDE SEQUENCE [LARGE SCALE GENOMIC DNA]</scope>
</reference>
<sequence length="156" mass="16943">MKPASQFQQSSGFSVPLGAARTRRGWAARYAQLTDPRAAVGARHLEPSALRGLADASCPQPCPDPGCFCQEKSPHLTHPPMCLRSSEASDKREPLRLRVGWQSPRAIPTQPLPEALEKVKRPPAPQVSLESVVLSDMSKRLRPEPHPLSTPSGSVL</sequence>
<organism evidence="2 3">
    <name type="scientific">Rangifer tarandus platyrhynchus</name>
    <name type="common">Svalbard reindeer</name>
    <dbReference type="NCBI Taxonomy" id="3082113"/>
    <lineage>
        <taxon>Eukaryota</taxon>
        <taxon>Metazoa</taxon>
        <taxon>Chordata</taxon>
        <taxon>Craniata</taxon>
        <taxon>Vertebrata</taxon>
        <taxon>Euteleostomi</taxon>
        <taxon>Mammalia</taxon>
        <taxon>Eutheria</taxon>
        <taxon>Laurasiatheria</taxon>
        <taxon>Artiodactyla</taxon>
        <taxon>Ruminantia</taxon>
        <taxon>Pecora</taxon>
        <taxon>Cervidae</taxon>
        <taxon>Odocoileinae</taxon>
        <taxon>Rangifer</taxon>
    </lineage>
</organism>
<name>A0ABN8YGV9_RANTA</name>
<evidence type="ECO:0000313" key="3">
    <source>
        <dbReference type="Proteomes" id="UP001176941"/>
    </source>
</evidence>